<dbReference type="AlphaFoldDB" id="D2R3C3"/>
<evidence type="ECO:0000259" key="4">
    <source>
        <dbReference type="PROSITE" id="PS51371"/>
    </source>
</evidence>
<dbReference type="eggNOG" id="COG0517">
    <property type="taxonomic scope" value="Bacteria"/>
</dbReference>
<sequence precursor="true">MEYAVVLALIAATLVLAGQAMHGSVSSSLVAASAAVSSAVTTPAQLSTTTTAPVASTSTTAAPYYEAWLQVSAWSCLVLATLLAIYTRYRNARLARAVATVDCDPEPTTDQPENPGYSKRQEIQRLLRQSMGLVGDHAMKVQHVMSQRILSVTPHVLVNDLKQSLARAGFRHLLVLRSAELVGVISDRDLHTRSGRSAGQIMTRSPITVTSETSVTQALSIMLSKRISSLPVVDNGVVRGILTTTDAIITLQCLLRLIDQEIQQDKKHPEHATLPDLLETSDPSVIGALSIASHLTTTDSSMLTPT</sequence>
<evidence type="ECO:0000313" key="5">
    <source>
        <dbReference type="EMBL" id="ADB15154.1"/>
    </source>
</evidence>
<name>D2R3C3_PIRSD</name>
<evidence type="ECO:0000256" key="1">
    <source>
        <dbReference type="ARBA" id="ARBA00023122"/>
    </source>
</evidence>
<dbReference type="EMBL" id="CP001848">
    <property type="protein sequence ID" value="ADB15154.1"/>
    <property type="molecule type" value="Genomic_DNA"/>
</dbReference>
<dbReference type="PANTHER" id="PTHR43080">
    <property type="entry name" value="CBS DOMAIN-CONTAINING PROTEIN CBSX3, MITOCHONDRIAL"/>
    <property type="match status" value="1"/>
</dbReference>
<dbReference type="Gene3D" id="3.10.580.10">
    <property type="entry name" value="CBS-domain"/>
    <property type="match status" value="1"/>
</dbReference>
<dbReference type="KEGG" id="psl:Psta_0466"/>
<dbReference type="PANTHER" id="PTHR43080:SF2">
    <property type="entry name" value="CBS DOMAIN-CONTAINING PROTEIN"/>
    <property type="match status" value="1"/>
</dbReference>
<evidence type="ECO:0000313" key="6">
    <source>
        <dbReference type="Proteomes" id="UP000001887"/>
    </source>
</evidence>
<reference evidence="5 6" key="1">
    <citation type="journal article" date="2009" name="Stand. Genomic Sci.">
        <title>Complete genome sequence of Pirellula staleyi type strain (ATCC 27377).</title>
        <authorList>
            <person name="Clum A."/>
            <person name="Tindall B.J."/>
            <person name="Sikorski J."/>
            <person name="Ivanova N."/>
            <person name="Mavrommatis K."/>
            <person name="Lucas S."/>
            <person name="Glavina del Rio T."/>
            <person name="Nolan M."/>
            <person name="Chen F."/>
            <person name="Tice H."/>
            <person name="Pitluck S."/>
            <person name="Cheng J.F."/>
            <person name="Chertkov O."/>
            <person name="Brettin T."/>
            <person name="Han C."/>
            <person name="Detter J.C."/>
            <person name="Kuske C."/>
            <person name="Bruce D."/>
            <person name="Goodwin L."/>
            <person name="Ovchinikova G."/>
            <person name="Pati A."/>
            <person name="Mikhailova N."/>
            <person name="Chen A."/>
            <person name="Palaniappan K."/>
            <person name="Land M."/>
            <person name="Hauser L."/>
            <person name="Chang Y.J."/>
            <person name="Jeffries C.D."/>
            <person name="Chain P."/>
            <person name="Rohde M."/>
            <person name="Goker M."/>
            <person name="Bristow J."/>
            <person name="Eisen J.A."/>
            <person name="Markowitz V."/>
            <person name="Hugenholtz P."/>
            <person name="Kyrpides N.C."/>
            <person name="Klenk H.P."/>
            <person name="Lapidus A."/>
        </authorList>
    </citation>
    <scope>NUCLEOTIDE SEQUENCE [LARGE SCALE GENOMIC DNA]</scope>
    <source>
        <strain evidence="6">ATCC 27377 / DSM 6068 / ICPB 4128</strain>
    </source>
</reference>
<protein>
    <submittedName>
        <fullName evidence="5">Putative signal transduction protein with CBS domains</fullName>
    </submittedName>
</protein>
<dbReference type="STRING" id="530564.Psta_0466"/>
<dbReference type="Proteomes" id="UP000001887">
    <property type="component" value="Chromosome"/>
</dbReference>
<keyword evidence="3" id="KW-0472">Membrane</keyword>
<feature type="domain" description="CBS" evidence="4">
    <location>
        <begin position="202"/>
        <end position="260"/>
    </location>
</feature>
<organism evidence="5 6">
    <name type="scientific">Pirellula staleyi (strain ATCC 27377 / DSM 6068 / ICPB 4128)</name>
    <name type="common">Pirella staleyi</name>
    <dbReference type="NCBI Taxonomy" id="530564"/>
    <lineage>
        <taxon>Bacteria</taxon>
        <taxon>Pseudomonadati</taxon>
        <taxon>Planctomycetota</taxon>
        <taxon>Planctomycetia</taxon>
        <taxon>Pirellulales</taxon>
        <taxon>Pirellulaceae</taxon>
        <taxon>Pirellula</taxon>
    </lineage>
</organism>
<dbReference type="PROSITE" id="PS51371">
    <property type="entry name" value="CBS"/>
    <property type="match status" value="1"/>
</dbReference>
<dbReference type="SMART" id="SM00116">
    <property type="entry name" value="CBS"/>
    <property type="match status" value="2"/>
</dbReference>
<evidence type="ECO:0000256" key="3">
    <source>
        <dbReference type="SAM" id="Phobius"/>
    </source>
</evidence>
<dbReference type="Pfam" id="PF00571">
    <property type="entry name" value="CBS"/>
    <property type="match status" value="2"/>
</dbReference>
<keyword evidence="1 2" id="KW-0129">CBS domain</keyword>
<dbReference type="InterPro" id="IPR051257">
    <property type="entry name" value="Diverse_CBS-Domain"/>
</dbReference>
<keyword evidence="6" id="KW-1185">Reference proteome</keyword>
<proteinExistence type="predicted"/>
<dbReference type="InterPro" id="IPR000644">
    <property type="entry name" value="CBS_dom"/>
</dbReference>
<accession>D2R3C3</accession>
<dbReference type="HOGENOM" id="CLU_908686_0_0_0"/>
<keyword evidence="3" id="KW-1133">Transmembrane helix</keyword>
<dbReference type="InterPro" id="IPR046342">
    <property type="entry name" value="CBS_dom_sf"/>
</dbReference>
<feature type="transmembrane region" description="Helical" evidence="3">
    <location>
        <begin position="67"/>
        <end position="86"/>
    </location>
</feature>
<gene>
    <name evidence="5" type="ordered locus">Psta_0466</name>
</gene>
<keyword evidence="3" id="KW-0812">Transmembrane</keyword>
<evidence type="ECO:0000256" key="2">
    <source>
        <dbReference type="PROSITE-ProRule" id="PRU00703"/>
    </source>
</evidence>
<dbReference type="SUPFAM" id="SSF54631">
    <property type="entry name" value="CBS-domain pair"/>
    <property type="match status" value="1"/>
</dbReference>